<feature type="region of interest" description="Disordered" evidence="1">
    <location>
        <begin position="1"/>
        <end position="21"/>
    </location>
</feature>
<dbReference type="Proteomes" id="UP000699042">
    <property type="component" value="Unassembled WGS sequence"/>
</dbReference>
<accession>A0A9P7REL8</accession>
<evidence type="ECO:0000313" key="2">
    <source>
        <dbReference type="EMBL" id="KAG7054229.1"/>
    </source>
</evidence>
<feature type="compositionally biased region" description="Basic residues" evidence="1">
    <location>
        <begin position="1"/>
        <end position="11"/>
    </location>
</feature>
<dbReference type="EMBL" id="JAESDN010000003">
    <property type="protein sequence ID" value="KAG7054229.1"/>
    <property type="molecule type" value="Genomic_DNA"/>
</dbReference>
<reference evidence="2" key="1">
    <citation type="submission" date="2021-05" db="EMBL/GenBank/DDBJ databases">
        <title>Comparative genomics of three Colletotrichum scovillei strains and genetic complementation revealed genes involved fungal growth and virulence on chili pepper.</title>
        <authorList>
            <person name="Hsieh D.-K."/>
            <person name="Chuang S.-C."/>
            <person name="Chen C.-Y."/>
            <person name="Chao Y.-T."/>
            <person name="Lu M.-Y.J."/>
            <person name="Lee M.-H."/>
            <person name="Shih M.-C."/>
        </authorList>
    </citation>
    <scope>NUCLEOTIDE SEQUENCE</scope>
    <source>
        <strain evidence="2">Coll-153</strain>
    </source>
</reference>
<dbReference type="AlphaFoldDB" id="A0A9P7REL8"/>
<comment type="caution">
    <text evidence="2">The sequence shown here is derived from an EMBL/GenBank/DDBJ whole genome shotgun (WGS) entry which is preliminary data.</text>
</comment>
<protein>
    <submittedName>
        <fullName evidence="2">Uncharacterized protein</fullName>
    </submittedName>
</protein>
<evidence type="ECO:0000313" key="3">
    <source>
        <dbReference type="Proteomes" id="UP000699042"/>
    </source>
</evidence>
<evidence type="ECO:0000256" key="1">
    <source>
        <dbReference type="SAM" id="MobiDB-lite"/>
    </source>
</evidence>
<gene>
    <name evidence="2" type="ORF">JMJ77_001298</name>
</gene>
<sequence>MSTHWKAKNTVRGHGERQRQKRTFALHQGSPVVIRGAVDHSNFPTAFPHTIDDYSVQLRNGQPFCVTGGHTELWLWTCSGQRFGL</sequence>
<organism evidence="2 3">
    <name type="scientific">Colletotrichum scovillei</name>
    <dbReference type="NCBI Taxonomy" id="1209932"/>
    <lineage>
        <taxon>Eukaryota</taxon>
        <taxon>Fungi</taxon>
        <taxon>Dikarya</taxon>
        <taxon>Ascomycota</taxon>
        <taxon>Pezizomycotina</taxon>
        <taxon>Sordariomycetes</taxon>
        <taxon>Hypocreomycetidae</taxon>
        <taxon>Glomerellales</taxon>
        <taxon>Glomerellaceae</taxon>
        <taxon>Colletotrichum</taxon>
        <taxon>Colletotrichum acutatum species complex</taxon>
    </lineage>
</organism>
<proteinExistence type="predicted"/>
<keyword evidence="3" id="KW-1185">Reference proteome</keyword>
<name>A0A9P7REL8_9PEZI</name>